<comment type="caution">
    <text evidence="2">The sequence shown here is derived from an EMBL/GenBank/DDBJ whole genome shotgun (WGS) entry which is preliminary data.</text>
</comment>
<dbReference type="Proteomes" id="UP000253570">
    <property type="component" value="Unassembled WGS sequence"/>
</dbReference>
<dbReference type="AlphaFoldDB" id="A0A368DNX6"/>
<sequence>MFLEFSTQNYLVHTCKIWRMILKYNNFGKTGLKVSEIGFGGAAIGYTSGEDEDQACITCVKKAIDFGINFFDTSPVYGRSEINLGRAINEKRDKIIVASKVRISDISDLEKMKTVISTSVEKSLVRLKTDYIDILQIHHQVGDTRGKYQFRNNPPEFAPRLDFHDCIDFVHNVDHLIQSGKIRFIGLTGWDGDYKTLKMLLESGKFSSIQILYNVLNQTANGKHIISNSDCNQGSGNGSGSILDLAHANNIAVLGIRSLANGAIVDNLNRKLNQQDKVSIDHRQAKELKAILRREDLSLSQLALLFCLKNKKISSVITGLKTINELEEIINIRSLDDLTIQNLNTIASWYDNISV</sequence>
<feature type="domain" description="NADP-dependent oxidoreductase" evidence="1">
    <location>
        <begin position="36"/>
        <end position="348"/>
    </location>
</feature>
<dbReference type="EMBL" id="QOQD01000006">
    <property type="protein sequence ID" value="RCL73539.1"/>
    <property type="molecule type" value="Genomic_DNA"/>
</dbReference>
<organism evidence="2 3">
    <name type="scientific">PS1 clade bacterium</name>
    <dbReference type="NCBI Taxonomy" id="2175152"/>
    <lineage>
        <taxon>Bacteria</taxon>
        <taxon>Pseudomonadati</taxon>
        <taxon>Pseudomonadota</taxon>
        <taxon>Alphaproteobacteria</taxon>
        <taxon>PS1 clade</taxon>
    </lineage>
</organism>
<accession>A0A368DNX6</accession>
<name>A0A368DNX6_9PROT</name>
<evidence type="ECO:0000313" key="2">
    <source>
        <dbReference type="EMBL" id="RCL73539.1"/>
    </source>
</evidence>
<gene>
    <name evidence="2" type="ORF">DBW71_03420</name>
</gene>
<evidence type="ECO:0000313" key="3">
    <source>
        <dbReference type="Proteomes" id="UP000253570"/>
    </source>
</evidence>
<dbReference type="SUPFAM" id="SSF51430">
    <property type="entry name" value="NAD(P)-linked oxidoreductase"/>
    <property type="match status" value="1"/>
</dbReference>
<dbReference type="InterPro" id="IPR036812">
    <property type="entry name" value="NAD(P)_OxRdtase_dom_sf"/>
</dbReference>
<dbReference type="PANTHER" id="PTHR43312:SF1">
    <property type="entry name" value="NADP-DEPENDENT OXIDOREDUCTASE DOMAIN-CONTAINING PROTEIN"/>
    <property type="match status" value="1"/>
</dbReference>
<protein>
    <submittedName>
        <fullName evidence="2">Aldo/keto reductase</fullName>
    </submittedName>
</protein>
<dbReference type="Pfam" id="PF00248">
    <property type="entry name" value="Aldo_ket_red"/>
    <property type="match status" value="1"/>
</dbReference>
<dbReference type="CDD" id="cd19104">
    <property type="entry name" value="AKR_unchar"/>
    <property type="match status" value="1"/>
</dbReference>
<dbReference type="Gene3D" id="3.20.20.100">
    <property type="entry name" value="NADP-dependent oxidoreductase domain"/>
    <property type="match status" value="1"/>
</dbReference>
<evidence type="ECO:0000259" key="1">
    <source>
        <dbReference type="Pfam" id="PF00248"/>
    </source>
</evidence>
<proteinExistence type="predicted"/>
<dbReference type="InterPro" id="IPR053135">
    <property type="entry name" value="AKR2_Oxidoreductase"/>
</dbReference>
<dbReference type="PANTHER" id="PTHR43312">
    <property type="entry name" value="D-THREO-ALDOSE 1-DEHYDROGENASE"/>
    <property type="match status" value="1"/>
</dbReference>
<reference evidence="2 3" key="1">
    <citation type="journal article" date="2018" name="Microbiome">
        <title>Fine metagenomic profile of the Mediterranean stratified and mixed water columns revealed by assembly and recruitment.</title>
        <authorList>
            <person name="Haro-Moreno J.M."/>
            <person name="Lopez-Perez M."/>
            <person name="De La Torre J.R."/>
            <person name="Picazo A."/>
            <person name="Camacho A."/>
            <person name="Rodriguez-Valera F."/>
        </authorList>
    </citation>
    <scope>NUCLEOTIDE SEQUENCE [LARGE SCALE GENOMIC DNA]</scope>
    <source>
        <strain evidence="2">MED-G57</strain>
    </source>
</reference>
<dbReference type="InterPro" id="IPR023210">
    <property type="entry name" value="NADP_OxRdtase_dom"/>
</dbReference>